<dbReference type="GO" id="GO:0004459">
    <property type="term" value="F:L-lactate dehydrogenase (NAD+) activity"/>
    <property type="evidence" value="ECO:0007669"/>
    <property type="project" value="TreeGrafter"/>
</dbReference>
<feature type="binding site" evidence="7">
    <location>
        <position position="257"/>
    </location>
    <ligand>
        <name>FMN</name>
        <dbReference type="ChEBI" id="CHEBI:58210"/>
    </ligand>
</feature>
<dbReference type="AlphaFoldDB" id="A0A7Z0KY69"/>
<comment type="caution">
    <text evidence="9">The sequence shown here is derived from an EMBL/GenBank/DDBJ whole genome shotgun (WGS) entry which is preliminary data.</text>
</comment>
<feature type="binding site" evidence="7">
    <location>
        <position position="162"/>
    </location>
    <ligand>
        <name>FMN</name>
        <dbReference type="ChEBI" id="CHEBI:58210"/>
    </ligand>
</feature>
<dbReference type="SUPFAM" id="SSF51395">
    <property type="entry name" value="FMN-linked oxidoreductases"/>
    <property type="match status" value="1"/>
</dbReference>
<feature type="binding site" evidence="7">
    <location>
        <position position="279"/>
    </location>
    <ligand>
        <name>FMN</name>
        <dbReference type="ChEBI" id="CHEBI:58210"/>
    </ligand>
</feature>
<dbReference type="GO" id="GO:0010181">
    <property type="term" value="F:FMN binding"/>
    <property type="evidence" value="ECO:0007669"/>
    <property type="project" value="InterPro"/>
</dbReference>
<keyword evidence="2 7" id="KW-0285">Flavoprotein</keyword>
<feature type="active site" description="Proton acceptor" evidence="6">
    <location>
        <position position="281"/>
    </location>
</feature>
<evidence type="ECO:0000256" key="4">
    <source>
        <dbReference type="ARBA" id="ARBA00023002"/>
    </source>
</evidence>
<dbReference type="PIRSF" id="PIRSF000138">
    <property type="entry name" value="Al-hdrx_acd_dh"/>
    <property type="match status" value="1"/>
</dbReference>
<feature type="binding site" evidence="7">
    <location>
        <position position="136"/>
    </location>
    <ligand>
        <name>glyoxylate</name>
        <dbReference type="ChEBI" id="CHEBI:36655"/>
    </ligand>
</feature>
<evidence type="ECO:0000256" key="3">
    <source>
        <dbReference type="ARBA" id="ARBA00022643"/>
    </source>
</evidence>
<dbReference type="Gene3D" id="3.20.20.70">
    <property type="entry name" value="Aldolase class I"/>
    <property type="match status" value="1"/>
</dbReference>
<dbReference type="InterPro" id="IPR000262">
    <property type="entry name" value="FMN-dep_DH"/>
</dbReference>
<feature type="binding site" evidence="7">
    <location>
        <position position="31"/>
    </location>
    <ligand>
        <name>glyoxylate</name>
        <dbReference type="ChEBI" id="CHEBI:36655"/>
    </ligand>
</feature>
<dbReference type="RefSeq" id="WP_179906145.1">
    <property type="nucleotide sequence ID" value="NZ_JACBXS010000019.1"/>
</dbReference>
<dbReference type="GO" id="GO:0009060">
    <property type="term" value="P:aerobic respiration"/>
    <property type="evidence" value="ECO:0007669"/>
    <property type="project" value="TreeGrafter"/>
</dbReference>
<dbReference type="InterPro" id="IPR013785">
    <property type="entry name" value="Aldolase_TIM"/>
</dbReference>
<feature type="domain" description="FMN hydroxy acid dehydrogenase" evidence="8">
    <location>
        <begin position="5"/>
        <end position="385"/>
    </location>
</feature>
<feature type="binding site" evidence="7">
    <location>
        <position position="281"/>
    </location>
    <ligand>
        <name>glyoxylate</name>
        <dbReference type="ChEBI" id="CHEBI:36655"/>
    </ligand>
</feature>
<dbReference type="PANTHER" id="PTHR10578">
    <property type="entry name" value="S -2-HYDROXY-ACID OXIDASE-RELATED"/>
    <property type="match status" value="1"/>
</dbReference>
<dbReference type="InterPro" id="IPR008259">
    <property type="entry name" value="FMN_hydac_DH_AS"/>
</dbReference>
<dbReference type="Pfam" id="PF01070">
    <property type="entry name" value="FMN_dh"/>
    <property type="match status" value="1"/>
</dbReference>
<evidence type="ECO:0000256" key="6">
    <source>
        <dbReference type="PIRSR" id="PIRSR000138-1"/>
    </source>
</evidence>
<accession>A0A7Z0KY69</accession>
<feature type="binding site" evidence="7">
    <location>
        <position position="284"/>
    </location>
    <ligand>
        <name>glyoxylate</name>
        <dbReference type="ChEBI" id="CHEBI:36655"/>
    </ligand>
</feature>
<comment type="cofactor">
    <cofactor evidence="1">
        <name>FMN</name>
        <dbReference type="ChEBI" id="CHEBI:58210"/>
    </cofactor>
</comment>
<keyword evidence="4" id="KW-0560">Oxidoreductase</keyword>
<dbReference type="PANTHER" id="PTHR10578:SF107">
    <property type="entry name" value="2-HYDROXYACID OXIDASE 1"/>
    <property type="match status" value="1"/>
</dbReference>
<dbReference type="InterPro" id="IPR012133">
    <property type="entry name" value="Alpha-hydoxy_acid_DH_FMN"/>
</dbReference>
<sequence length="385" mass="40273">MIDPRLDRRFPDAAALETAAARRLPGFLRDYLEGGIGPETALRRNRAALDAVRLAPRYLVDDSAPHMAVDVAGTEWRAPFGVAPLGLGGLIWPGAEAMIARAAATAEIGHVLSTFATSALEDIAPIAGWGAAFQLYPPADPGMEADLIARARAAGYRVLMVTVDIPGPTRRRRDIRNGLSVPPRLSPRGLGQIMAAPAWALGAARHGVPGFGTLAPYFPGTDMAAAAEFLDRMMQGHIGPDRLARIRAAWPGALIIKGVLGVADAALAMELGADGVVVSNHGGRQLDAAPTAPEVLPAIRDRLGANALVLADGGVRSGLDIARMIALGADAVLIGRPFLQAAAAMGPPGPLHLAQLLQAELQTTMIQLGVARLSELRGTLWRPDV</sequence>
<dbReference type="PROSITE" id="PS00557">
    <property type="entry name" value="FMN_HYDROXY_ACID_DH_1"/>
    <property type="match status" value="1"/>
</dbReference>
<dbReference type="InterPro" id="IPR037396">
    <property type="entry name" value="FMN_HAD"/>
</dbReference>
<evidence type="ECO:0000259" key="8">
    <source>
        <dbReference type="PROSITE" id="PS51349"/>
    </source>
</evidence>
<dbReference type="GO" id="GO:0005886">
    <property type="term" value="C:plasma membrane"/>
    <property type="evidence" value="ECO:0007669"/>
    <property type="project" value="TreeGrafter"/>
</dbReference>
<dbReference type="PROSITE" id="PS51349">
    <property type="entry name" value="FMN_HYDROXY_ACID_DH_2"/>
    <property type="match status" value="1"/>
</dbReference>
<dbReference type="Proteomes" id="UP000529417">
    <property type="component" value="Unassembled WGS sequence"/>
</dbReference>
<feature type="binding site" evidence="7">
    <location>
        <begin position="84"/>
        <end position="86"/>
    </location>
    <ligand>
        <name>FMN</name>
        <dbReference type="ChEBI" id="CHEBI:58210"/>
    </ligand>
</feature>
<evidence type="ECO:0000256" key="7">
    <source>
        <dbReference type="PIRSR" id="PIRSR000138-2"/>
    </source>
</evidence>
<gene>
    <name evidence="9" type="ORF">HUK65_10620</name>
</gene>
<evidence type="ECO:0000256" key="2">
    <source>
        <dbReference type="ARBA" id="ARBA00022630"/>
    </source>
</evidence>
<feature type="binding site" evidence="7">
    <location>
        <position position="171"/>
    </location>
    <ligand>
        <name>glyoxylate</name>
        <dbReference type="ChEBI" id="CHEBI:36655"/>
    </ligand>
</feature>
<reference evidence="9 10" key="1">
    <citation type="journal article" date="2000" name="Arch. Microbiol.">
        <title>Rhodobaca bogoriensis gen. nov. and sp. nov., an alkaliphilic purple nonsulfur bacterium from African Rift Valley soda lakes.</title>
        <authorList>
            <person name="Milford A.D."/>
            <person name="Achenbach L.A."/>
            <person name="Jung D.O."/>
            <person name="Madigan M.T."/>
        </authorList>
    </citation>
    <scope>NUCLEOTIDE SEQUENCE [LARGE SCALE GENOMIC DNA]</scope>
    <source>
        <strain evidence="9 10">2376</strain>
    </source>
</reference>
<feature type="binding site" evidence="7">
    <location>
        <begin position="335"/>
        <end position="336"/>
    </location>
    <ligand>
        <name>FMN</name>
        <dbReference type="ChEBI" id="CHEBI:58210"/>
    </ligand>
</feature>
<evidence type="ECO:0000256" key="1">
    <source>
        <dbReference type="ARBA" id="ARBA00001917"/>
    </source>
</evidence>
<dbReference type="EMBL" id="JACBXS010000019">
    <property type="protein sequence ID" value="NYS25447.1"/>
    <property type="molecule type" value="Genomic_DNA"/>
</dbReference>
<organism evidence="9 10">
    <name type="scientific">Rhabdonatronobacter sediminivivens</name>
    <dbReference type="NCBI Taxonomy" id="2743469"/>
    <lineage>
        <taxon>Bacteria</taxon>
        <taxon>Pseudomonadati</taxon>
        <taxon>Pseudomonadota</taxon>
        <taxon>Alphaproteobacteria</taxon>
        <taxon>Rhodobacterales</taxon>
        <taxon>Paracoccaceae</taxon>
        <taxon>Rhabdonatronobacter</taxon>
    </lineage>
</organism>
<keyword evidence="10" id="KW-1185">Reference proteome</keyword>
<feature type="binding site" evidence="7">
    <location>
        <position position="113"/>
    </location>
    <ligand>
        <name>FMN</name>
        <dbReference type="ChEBI" id="CHEBI:58210"/>
    </ligand>
</feature>
<protein>
    <submittedName>
        <fullName evidence="9">Alpha-hydroxy-acid oxidizing protein</fullName>
    </submittedName>
</protein>
<name>A0A7Z0KY69_9RHOB</name>
<keyword evidence="3 7" id="KW-0288">FMN</keyword>
<evidence type="ECO:0000313" key="9">
    <source>
        <dbReference type="EMBL" id="NYS25447.1"/>
    </source>
</evidence>
<evidence type="ECO:0000256" key="5">
    <source>
        <dbReference type="ARBA" id="ARBA00024042"/>
    </source>
</evidence>
<evidence type="ECO:0000313" key="10">
    <source>
        <dbReference type="Proteomes" id="UP000529417"/>
    </source>
</evidence>
<dbReference type="CDD" id="cd02809">
    <property type="entry name" value="alpha_hydroxyacid_oxid_FMN"/>
    <property type="match status" value="1"/>
</dbReference>
<comment type="similarity">
    <text evidence="5">Belongs to the FMN-dependent alpha-hydroxy acid dehydrogenase family.</text>
</comment>
<feature type="binding site" evidence="7">
    <location>
        <begin position="312"/>
        <end position="316"/>
    </location>
    <ligand>
        <name>FMN</name>
        <dbReference type="ChEBI" id="CHEBI:58210"/>
    </ligand>
</feature>
<feature type="binding site" evidence="7">
    <location>
        <position position="134"/>
    </location>
    <ligand>
        <name>FMN</name>
        <dbReference type="ChEBI" id="CHEBI:58210"/>
    </ligand>
</feature>
<proteinExistence type="inferred from homology"/>